<evidence type="ECO:0000313" key="2">
    <source>
        <dbReference type="EMBL" id="QEA43068.1"/>
    </source>
</evidence>
<dbReference type="GO" id="GO:0005829">
    <property type="term" value="C:cytosol"/>
    <property type="evidence" value="ECO:0007669"/>
    <property type="project" value="TreeGrafter"/>
</dbReference>
<evidence type="ECO:0000313" key="3">
    <source>
        <dbReference type="Proteomes" id="UP000321296"/>
    </source>
</evidence>
<dbReference type="RefSeq" id="WP_147652042.1">
    <property type="nucleotide sequence ID" value="NZ_BMBO01000003.1"/>
</dbReference>
<gene>
    <name evidence="2" type="ORF">FGL85_07720</name>
</gene>
<dbReference type="Proteomes" id="UP000321296">
    <property type="component" value="Chromosome"/>
</dbReference>
<feature type="domain" description="Glutamine amidotransferase" evidence="1">
    <location>
        <begin position="43"/>
        <end position="171"/>
    </location>
</feature>
<dbReference type="PANTHER" id="PTHR42695">
    <property type="entry name" value="GLUTAMINE AMIDOTRANSFERASE YLR126C-RELATED"/>
    <property type="match status" value="1"/>
</dbReference>
<evidence type="ECO:0000259" key="1">
    <source>
        <dbReference type="Pfam" id="PF00117"/>
    </source>
</evidence>
<keyword evidence="2" id="KW-0808">Transferase</keyword>
<dbReference type="AlphaFoldDB" id="A0A5B8T7F2"/>
<reference evidence="2 3" key="1">
    <citation type="submission" date="2019-06" db="EMBL/GenBank/DDBJ databases">
        <title>Genome analyses of bacteria isolated from kimchi.</title>
        <authorList>
            <person name="Lee S."/>
            <person name="Ahn S."/>
            <person name="Roh S."/>
        </authorList>
    </citation>
    <scope>NUCLEOTIDE SEQUENCE [LARGE SCALE GENOMIC DNA]</scope>
    <source>
        <strain evidence="2 3">CBA3630</strain>
    </source>
</reference>
<dbReference type="InterPro" id="IPR044992">
    <property type="entry name" value="ChyE-like"/>
</dbReference>
<dbReference type="InterPro" id="IPR029062">
    <property type="entry name" value="Class_I_gatase-like"/>
</dbReference>
<organism evidence="2 3">
    <name type="scientific">Leuconostoc pseudomesenteroides</name>
    <dbReference type="NCBI Taxonomy" id="33968"/>
    <lineage>
        <taxon>Bacteria</taxon>
        <taxon>Bacillati</taxon>
        <taxon>Bacillota</taxon>
        <taxon>Bacilli</taxon>
        <taxon>Lactobacillales</taxon>
        <taxon>Lactobacillaceae</taxon>
        <taxon>Leuconostoc</taxon>
    </lineage>
</organism>
<dbReference type="Gene3D" id="3.40.50.880">
    <property type="match status" value="1"/>
</dbReference>
<accession>A0A5B8T7F2</accession>
<dbReference type="EMBL" id="CP042383">
    <property type="protein sequence ID" value="QEA43068.1"/>
    <property type="molecule type" value="Genomic_DNA"/>
</dbReference>
<dbReference type="PROSITE" id="PS51273">
    <property type="entry name" value="GATASE_TYPE_1"/>
    <property type="match status" value="1"/>
</dbReference>
<dbReference type="CDD" id="cd01741">
    <property type="entry name" value="GATase1_1"/>
    <property type="match status" value="1"/>
</dbReference>
<dbReference type="PANTHER" id="PTHR42695:SF5">
    <property type="entry name" value="GLUTAMINE AMIDOTRANSFERASE YLR126C-RELATED"/>
    <property type="match status" value="1"/>
</dbReference>
<keyword evidence="2" id="KW-0315">Glutamine amidotransferase</keyword>
<dbReference type="InterPro" id="IPR017926">
    <property type="entry name" value="GATASE"/>
</dbReference>
<dbReference type="Pfam" id="PF00117">
    <property type="entry name" value="GATase"/>
    <property type="match status" value="1"/>
</dbReference>
<dbReference type="GO" id="GO:0016740">
    <property type="term" value="F:transferase activity"/>
    <property type="evidence" value="ECO:0007669"/>
    <property type="project" value="UniProtKB-KW"/>
</dbReference>
<protein>
    <submittedName>
        <fullName evidence="2">Type 1 glutamine amidotransferase</fullName>
    </submittedName>
</protein>
<dbReference type="SUPFAM" id="SSF52317">
    <property type="entry name" value="Class I glutamine amidotransferase-like"/>
    <property type="match status" value="1"/>
</dbReference>
<dbReference type="KEGG" id="lpse:FGL85_07720"/>
<proteinExistence type="predicted"/>
<name>A0A5B8T7F2_LEUPS</name>
<sequence length="223" mass="25383">MRINVLQHTPNEGPGSIASWAFSRGHEFFVYHPYFFSGVLPKASETDLLIILGGPMSPNDELPWIKKERELIKELLRKNKPIFGACYGAQQIAKVLGSKITKSPFKEVGWANVIKQNDLIPNLPDKLPVLHWHEEMFEVPKKATLLFSSELVSNQGYLYNENVVGLQFHLEPQQIDVNEIVINDYSYSLVNNALKQTTDEIVNFPVPSINKEIMYAILDFITL</sequence>